<evidence type="ECO:0008006" key="3">
    <source>
        <dbReference type="Google" id="ProtNLM"/>
    </source>
</evidence>
<accession>A0ABV7UDE3</accession>
<sequence length="198" mass="20726">MTISRTAPARRAITRKLPLPALAAGALIVLLSPALASPPEPPSFFSFSQQPTSTPAPRLGAAPDVVKAFGLDRSPDLFRQPPATPELPRLASYDSPAAFPRRPYIPDLWGAEPCPERGPGFYRVKGTAACIHVGGRVGAGVQIGGKGQSGAFTYGRIQADVVTPTEIGDVTVSMGVQGVMSTQNTGPIYVGPRSRIIP</sequence>
<name>A0ABV7UDE3_9HYPH</name>
<dbReference type="EMBL" id="JBHRYC010000023">
    <property type="protein sequence ID" value="MFC3636373.1"/>
    <property type="molecule type" value="Genomic_DNA"/>
</dbReference>
<proteinExistence type="predicted"/>
<organism evidence="1 2">
    <name type="scientific">Camelimonas fluminis</name>
    <dbReference type="NCBI Taxonomy" id="1576911"/>
    <lineage>
        <taxon>Bacteria</taxon>
        <taxon>Pseudomonadati</taxon>
        <taxon>Pseudomonadota</taxon>
        <taxon>Alphaproteobacteria</taxon>
        <taxon>Hyphomicrobiales</taxon>
        <taxon>Chelatococcaceae</taxon>
        <taxon>Camelimonas</taxon>
    </lineage>
</organism>
<gene>
    <name evidence="1" type="ORF">ACFONL_03105</name>
</gene>
<keyword evidence="2" id="KW-1185">Reference proteome</keyword>
<evidence type="ECO:0000313" key="2">
    <source>
        <dbReference type="Proteomes" id="UP001595704"/>
    </source>
</evidence>
<reference evidence="2" key="1">
    <citation type="journal article" date="2019" name="Int. J. Syst. Evol. Microbiol.">
        <title>The Global Catalogue of Microorganisms (GCM) 10K type strain sequencing project: providing services to taxonomists for standard genome sequencing and annotation.</title>
        <authorList>
            <consortium name="The Broad Institute Genomics Platform"/>
            <consortium name="The Broad Institute Genome Sequencing Center for Infectious Disease"/>
            <person name="Wu L."/>
            <person name="Ma J."/>
        </authorList>
    </citation>
    <scope>NUCLEOTIDE SEQUENCE [LARGE SCALE GENOMIC DNA]</scope>
    <source>
        <strain evidence="2">KCTC 42282</strain>
    </source>
</reference>
<dbReference type="Proteomes" id="UP001595704">
    <property type="component" value="Unassembled WGS sequence"/>
</dbReference>
<evidence type="ECO:0000313" key="1">
    <source>
        <dbReference type="EMBL" id="MFC3636373.1"/>
    </source>
</evidence>
<protein>
    <recommendedName>
        <fullName evidence="3">Porin</fullName>
    </recommendedName>
</protein>
<comment type="caution">
    <text evidence="1">The sequence shown here is derived from an EMBL/GenBank/DDBJ whole genome shotgun (WGS) entry which is preliminary data.</text>
</comment>
<dbReference type="RefSeq" id="WP_376853079.1">
    <property type="nucleotide sequence ID" value="NZ_JBHRYC010000023.1"/>
</dbReference>